<sequence>MQTDTFPKSTGGGGLCSKQPQAPGLTIRGVQGQRDTSAEMKTAAVILLLLGVALYSAHAKNCKGKDMKVEVVSAVLSPEHDDVKTKESALLLNVHWPLVALEAKPPSGARSWSSPFHKFGDTDQTPRGLRSRSKLDTGEETDDTGHTAKGNATFPSTYVTVTPRPSYFLPGRFRKTQSKSSRNHMLMDCVTGLKSGFRWCQKLGVKLYYKIKC</sequence>
<dbReference type="EMBL" id="OZ035830">
    <property type="protein sequence ID" value="CAL1612664.1"/>
    <property type="molecule type" value="Genomic_DNA"/>
</dbReference>
<organism evidence="3 4">
    <name type="scientific">Knipowitschia caucasica</name>
    <name type="common">Caucasian dwarf goby</name>
    <name type="synonym">Pomatoschistus caucasicus</name>
    <dbReference type="NCBI Taxonomy" id="637954"/>
    <lineage>
        <taxon>Eukaryota</taxon>
        <taxon>Metazoa</taxon>
        <taxon>Chordata</taxon>
        <taxon>Craniata</taxon>
        <taxon>Vertebrata</taxon>
        <taxon>Euteleostomi</taxon>
        <taxon>Actinopterygii</taxon>
        <taxon>Neopterygii</taxon>
        <taxon>Teleostei</taxon>
        <taxon>Neoteleostei</taxon>
        <taxon>Acanthomorphata</taxon>
        <taxon>Gobiaria</taxon>
        <taxon>Gobiiformes</taxon>
        <taxon>Gobioidei</taxon>
        <taxon>Gobiidae</taxon>
        <taxon>Gobiinae</taxon>
        <taxon>Knipowitschia</taxon>
    </lineage>
</organism>
<keyword evidence="2" id="KW-1133">Transmembrane helix</keyword>
<dbReference type="AlphaFoldDB" id="A0AAV2MHQ4"/>
<keyword evidence="2" id="KW-0812">Transmembrane</keyword>
<evidence type="ECO:0000256" key="2">
    <source>
        <dbReference type="SAM" id="Phobius"/>
    </source>
</evidence>
<gene>
    <name evidence="3" type="ORF">KC01_LOCUS38968</name>
</gene>
<evidence type="ECO:0000256" key="1">
    <source>
        <dbReference type="SAM" id="MobiDB-lite"/>
    </source>
</evidence>
<accession>A0AAV2MHQ4</accession>
<feature type="transmembrane region" description="Helical" evidence="2">
    <location>
        <begin position="40"/>
        <end position="58"/>
    </location>
</feature>
<name>A0AAV2MHQ4_KNICA</name>
<keyword evidence="2" id="KW-0472">Membrane</keyword>
<feature type="region of interest" description="Disordered" evidence="1">
    <location>
        <begin position="1"/>
        <end position="22"/>
    </location>
</feature>
<evidence type="ECO:0000313" key="4">
    <source>
        <dbReference type="Proteomes" id="UP001497482"/>
    </source>
</evidence>
<evidence type="ECO:0000313" key="3">
    <source>
        <dbReference type="EMBL" id="CAL1612664.1"/>
    </source>
</evidence>
<dbReference type="Proteomes" id="UP001497482">
    <property type="component" value="Chromosome 8"/>
</dbReference>
<reference evidence="3 4" key="1">
    <citation type="submission" date="2024-04" db="EMBL/GenBank/DDBJ databases">
        <authorList>
            <person name="Waldvogel A.-M."/>
            <person name="Schoenle A."/>
        </authorList>
    </citation>
    <scope>NUCLEOTIDE SEQUENCE [LARGE SCALE GENOMIC DNA]</scope>
</reference>
<feature type="region of interest" description="Disordered" evidence="1">
    <location>
        <begin position="108"/>
        <end position="156"/>
    </location>
</feature>
<protein>
    <submittedName>
        <fullName evidence="3">Uncharacterized protein</fullName>
    </submittedName>
</protein>
<keyword evidence="4" id="KW-1185">Reference proteome</keyword>
<proteinExistence type="predicted"/>